<dbReference type="AlphaFoldDB" id="A0A1B0BM53"/>
<feature type="compositionally biased region" description="Acidic residues" evidence="1">
    <location>
        <begin position="51"/>
        <end position="60"/>
    </location>
</feature>
<evidence type="ECO:0000256" key="1">
    <source>
        <dbReference type="SAM" id="MobiDB-lite"/>
    </source>
</evidence>
<sequence>MSNKFLKYIIKTREIHISAYNKTFETGNKNSTPLTSSFTNDSIENHNNGGDEGDNDDDEHNNEINEVNNIDYNDVEVEADNDVAIGNQEEGGADFHIAEEDMNIDETSLESSSLGSTPLLNKNNKKGVKVEKSLKGLSLLKRQKKENVLQRRKATTSTTPTPIRVEQKKILKRKSSTPLDGFDDNNKERLKTSHISSHQKRKSKSQLNTEKNEIKIRMITLINNEKVNNIYGFNCKYIKCKYKYSNKYKCIKSHYQPGPQIKDTKAFKYQRVVRPLFNKKSNLLTKGSGLSLKSLDIRKHIYTYRDDPNELVDRLRLLLSSESAAHSNHKNEIISIAKELREANIIK</sequence>
<keyword evidence="3" id="KW-1185">Reference proteome</keyword>
<reference evidence="3" key="1">
    <citation type="submission" date="2015-01" db="EMBL/GenBank/DDBJ databases">
        <authorList>
            <person name="Aksoy S."/>
            <person name="Warren W."/>
            <person name="Wilson R.K."/>
        </authorList>
    </citation>
    <scope>NUCLEOTIDE SEQUENCE [LARGE SCALE GENOMIC DNA]</scope>
    <source>
        <strain evidence="3">IAEA</strain>
    </source>
</reference>
<evidence type="ECO:0000313" key="3">
    <source>
        <dbReference type="Proteomes" id="UP000092460"/>
    </source>
</evidence>
<dbReference type="PANTHER" id="PTHR35374">
    <property type="entry name" value="CYCLIN-DEPENDENT KINASE 11A-LIKE"/>
    <property type="match status" value="1"/>
</dbReference>
<dbReference type="EnsemblMetazoa" id="GPPI034451-RA">
    <property type="protein sequence ID" value="GPPI034451-PA"/>
    <property type="gene ID" value="GPPI034451"/>
</dbReference>
<evidence type="ECO:0000313" key="2">
    <source>
        <dbReference type="EnsemblMetazoa" id="GPPI034451-PA"/>
    </source>
</evidence>
<proteinExistence type="predicted"/>
<dbReference type="PANTHER" id="PTHR35374:SF1">
    <property type="entry name" value="PROTEIN KINASE DOMAIN-CONTAINING PROTEIN"/>
    <property type="match status" value="1"/>
</dbReference>
<feature type="region of interest" description="Disordered" evidence="1">
    <location>
        <begin position="25"/>
        <end position="62"/>
    </location>
</feature>
<feature type="region of interest" description="Disordered" evidence="1">
    <location>
        <begin position="144"/>
        <end position="208"/>
    </location>
</feature>
<dbReference type="Proteomes" id="UP000092460">
    <property type="component" value="Unassembled WGS sequence"/>
</dbReference>
<protein>
    <submittedName>
        <fullName evidence="2">Uncharacterized protein</fullName>
    </submittedName>
</protein>
<dbReference type="VEuPathDB" id="VectorBase:GPPI034451"/>
<name>A0A1B0BM53_9MUSC</name>
<organism evidence="2 3">
    <name type="scientific">Glossina palpalis gambiensis</name>
    <dbReference type="NCBI Taxonomy" id="67801"/>
    <lineage>
        <taxon>Eukaryota</taxon>
        <taxon>Metazoa</taxon>
        <taxon>Ecdysozoa</taxon>
        <taxon>Arthropoda</taxon>
        <taxon>Hexapoda</taxon>
        <taxon>Insecta</taxon>
        <taxon>Pterygota</taxon>
        <taxon>Neoptera</taxon>
        <taxon>Endopterygota</taxon>
        <taxon>Diptera</taxon>
        <taxon>Brachycera</taxon>
        <taxon>Muscomorpha</taxon>
        <taxon>Hippoboscoidea</taxon>
        <taxon>Glossinidae</taxon>
        <taxon>Glossina</taxon>
    </lineage>
</organism>
<feature type="compositionally biased region" description="Polar residues" evidence="1">
    <location>
        <begin position="25"/>
        <end position="42"/>
    </location>
</feature>
<dbReference type="EMBL" id="JXJN01016701">
    <property type="status" value="NOT_ANNOTATED_CDS"/>
    <property type="molecule type" value="Genomic_DNA"/>
</dbReference>
<accession>A0A1B0BM53</accession>
<reference evidence="2" key="2">
    <citation type="submission" date="2020-05" db="UniProtKB">
        <authorList>
            <consortium name="EnsemblMetazoa"/>
        </authorList>
    </citation>
    <scope>IDENTIFICATION</scope>
    <source>
        <strain evidence="2">IAEA</strain>
    </source>
</reference>